<accession>G4TFG7</accession>
<proteinExistence type="predicted"/>
<dbReference type="AlphaFoldDB" id="G4TFG7"/>
<dbReference type="PANTHER" id="PTHR28161">
    <property type="entry name" value="ATP SYNTHASE SUBUNIT F, MITOCHONDRIAL"/>
    <property type="match status" value="1"/>
</dbReference>
<dbReference type="InParanoid" id="G4TFG7"/>
<keyword evidence="1" id="KW-0812">Transmembrane</keyword>
<dbReference type="FunCoup" id="G4TFG7">
    <property type="interactions" value="60"/>
</dbReference>
<dbReference type="Proteomes" id="UP000007148">
    <property type="component" value="Unassembled WGS sequence"/>
</dbReference>
<evidence type="ECO:0000256" key="1">
    <source>
        <dbReference type="SAM" id="Phobius"/>
    </source>
</evidence>
<reference evidence="2 3" key="1">
    <citation type="journal article" date="2011" name="PLoS Pathog.">
        <title>Endophytic Life Strategies Decoded by Genome and Transcriptome Analyses of the Mutualistic Root Symbiont Piriformospora indica.</title>
        <authorList>
            <person name="Zuccaro A."/>
            <person name="Lahrmann U."/>
            <person name="Guldener U."/>
            <person name="Langen G."/>
            <person name="Pfiffi S."/>
            <person name="Biedenkopf D."/>
            <person name="Wong P."/>
            <person name="Samans B."/>
            <person name="Grimm C."/>
            <person name="Basiewicz M."/>
            <person name="Murat C."/>
            <person name="Martin F."/>
            <person name="Kogel K.H."/>
        </authorList>
    </citation>
    <scope>NUCLEOTIDE SEQUENCE [LARGE SCALE GENOMIC DNA]</scope>
    <source>
        <strain evidence="2 3">DSM 11827</strain>
    </source>
</reference>
<dbReference type="Pfam" id="PF10791">
    <property type="entry name" value="F1F0-ATPsyn_F"/>
    <property type="match status" value="1"/>
</dbReference>
<organism evidence="2 3">
    <name type="scientific">Serendipita indica (strain DSM 11827)</name>
    <name type="common">Root endophyte fungus</name>
    <name type="synonym">Piriformospora indica</name>
    <dbReference type="NCBI Taxonomy" id="1109443"/>
    <lineage>
        <taxon>Eukaryota</taxon>
        <taxon>Fungi</taxon>
        <taxon>Dikarya</taxon>
        <taxon>Basidiomycota</taxon>
        <taxon>Agaricomycotina</taxon>
        <taxon>Agaricomycetes</taxon>
        <taxon>Sebacinales</taxon>
        <taxon>Serendipitaceae</taxon>
        <taxon>Serendipita</taxon>
    </lineage>
</organism>
<dbReference type="HOGENOM" id="CLU_152700_0_0_1"/>
<sequence length="98" mass="10361">MRASLARRALGGIVPPKIATPSSLSSGGGASLTPLVDFYSKLPKGPNPVTAGWGLKARYFNGKNASGTPVVLLVLGVFGIGYTMSYQTHLKHHKNHHH</sequence>
<dbReference type="GO" id="GO:0046933">
    <property type="term" value="F:proton-transporting ATP synthase activity, rotational mechanism"/>
    <property type="evidence" value="ECO:0007669"/>
    <property type="project" value="TreeGrafter"/>
</dbReference>
<dbReference type="InterPro" id="IPR019727">
    <property type="entry name" value="ATP_synth_F0_fsu_mt_fun"/>
</dbReference>
<feature type="transmembrane region" description="Helical" evidence="1">
    <location>
        <begin position="65"/>
        <end position="84"/>
    </location>
</feature>
<dbReference type="OrthoDB" id="5561579at2759"/>
<protein>
    <submittedName>
        <fullName evidence="2">Related to ATP17-ATP synthase complex, subunit f</fullName>
    </submittedName>
</protein>
<dbReference type="OMA" id="TIDYQMH"/>
<keyword evidence="3" id="KW-1185">Reference proteome</keyword>
<dbReference type="PANTHER" id="PTHR28161:SF1">
    <property type="entry name" value="ATP SYNTHASE SUBUNIT F, MITOCHONDRIAL"/>
    <property type="match status" value="1"/>
</dbReference>
<dbReference type="EMBL" id="CAFZ01000071">
    <property type="protein sequence ID" value="CCA70061.1"/>
    <property type="molecule type" value="Genomic_DNA"/>
</dbReference>
<dbReference type="eggNOG" id="ENOG502S739">
    <property type="taxonomic scope" value="Eukaryota"/>
</dbReference>
<dbReference type="STRING" id="1109443.G4TFG7"/>
<keyword evidence="1" id="KW-1133">Transmembrane helix</keyword>
<comment type="caution">
    <text evidence="2">The sequence shown here is derived from an EMBL/GenBank/DDBJ whole genome shotgun (WGS) entry which is preliminary data.</text>
</comment>
<evidence type="ECO:0000313" key="2">
    <source>
        <dbReference type="EMBL" id="CCA70061.1"/>
    </source>
</evidence>
<gene>
    <name evidence="2" type="ORF">PIIN_04001</name>
</gene>
<evidence type="ECO:0000313" key="3">
    <source>
        <dbReference type="Proteomes" id="UP000007148"/>
    </source>
</evidence>
<name>G4TFG7_SERID</name>
<keyword evidence="1" id="KW-0472">Membrane</keyword>